<gene>
    <name evidence="12" type="primary">RvY_16808-1</name>
    <name evidence="12" type="synonym">RvY_16808.1</name>
    <name evidence="12" type="ORF">RvY_16808</name>
</gene>
<keyword evidence="5" id="KW-0297">G-protein coupled receptor</keyword>
<evidence type="ECO:0000256" key="8">
    <source>
        <dbReference type="ARBA" id="ARBA00023224"/>
    </source>
</evidence>
<keyword evidence="8" id="KW-0807">Transducer</keyword>
<dbReference type="GO" id="GO:0030425">
    <property type="term" value="C:dendrite"/>
    <property type="evidence" value="ECO:0007669"/>
    <property type="project" value="TreeGrafter"/>
</dbReference>
<dbReference type="Proteomes" id="UP000186922">
    <property type="component" value="Unassembled WGS sequence"/>
</dbReference>
<evidence type="ECO:0000256" key="10">
    <source>
        <dbReference type="SAM" id="Phobius"/>
    </source>
</evidence>
<evidence type="ECO:0000259" key="11">
    <source>
        <dbReference type="PROSITE" id="PS50262"/>
    </source>
</evidence>
<dbReference type="EMBL" id="BDGG01000014">
    <property type="protein sequence ID" value="GAV06897.1"/>
    <property type="molecule type" value="Genomic_DNA"/>
</dbReference>
<dbReference type="GO" id="GO:0007268">
    <property type="term" value="P:chemical synaptic transmission"/>
    <property type="evidence" value="ECO:0007669"/>
    <property type="project" value="TreeGrafter"/>
</dbReference>
<proteinExistence type="predicted"/>
<accession>A0A1D1VZW0</accession>
<keyword evidence="4 10" id="KW-1133">Transmembrane helix</keyword>
<evidence type="ECO:0000256" key="5">
    <source>
        <dbReference type="ARBA" id="ARBA00023040"/>
    </source>
</evidence>
<dbReference type="Gene3D" id="1.20.1070.10">
    <property type="entry name" value="Rhodopsin 7-helix transmembrane proteins"/>
    <property type="match status" value="1"/>
</dbReference>
<protein>
    <recommendedName>
        <fullName evidence="11">G-protein coupled receptors family 1 profile domain-containing protein</fullName>
    </recommendedName>
</protein>
<dbReference type="GO" id="GO:0045202">
    <property type="term" value="C:synapse"/>
    <property type="evidence" value="ECO:0007669"/>
    <property type="project" value="GOC"/>
</dbReference>
<feature type="transmembrane region" description="Helical" evidence="10">
    <location>
        <begin position="288"/>
        <end position="315"/>
    </location>
</feature>
<feature type="region of interest" description="Disordered" evidence="9">
    <location>
        <begin position="229"/>
        <end position="250"/>
    </location>
</feature>
<reference evidence="12 13" key="1">
    <citation type="journal article" date="2016" name="Nat. Commun.">
        <title>Extremotolerant tardigrade genome and improved radiotolerance of human cultured cells by tardigrade-unique protein.</title>
        <authorList>
            <person name="Hashimoto T."/>
            <person name="Horikawa D.D."/>
            <person name="Saito Y."/>
            <person name="Kuwahara H."/>
            <person name="Kozuka-Hata H."/>
            <person name="Shin-I T."/>
            <person name="Minakuchi Y."/>
            <person name="Ohishi K."/>
            <person name="Motoyama A."/>
            <person name="Aizu T."/>
            <person name="Enomoto A."/>
            <person name="Kondo K."/>
            <person name="Tanaka S."/>
            <person name="Hara Y."/>
            <person name="Koshikawa S."/>
            <person name="Sagara H."/>
            <person name="Miura T."/>
            <person name="Yokobori S."/>
            <person name="Miyagawa K."/>
            <person name="Suzuki Y."/>
            <person name="Kubo T."/>
            <person name="Oyama M."/>
            <person name="Kohara Y."/>
            <person name="Fujiyama A."/>
            <person name="Arakawa K."/>
            <person name="Katayama T."/>
            <person name="Toyoda A."/>
            <person name="Kunieda T."/>
        </authorList>
    </citation>
    <scope>NUCLEOTIDE SEQUENCE [LARGE SCALE GENOMIC DNA]</scope>
    <source>
        <strain evidence="12 13">YOKOZUNA-1</strain>
    </source>
</reference>
<dbReference type="OrthoDB" id="2101615at2759"/>
<keyword evidence="6 10" id="KW-0472">Membrane</keyword>
<keyword evidence="2" id="KW-1003">Cell membrane</keyword>
<feature type="domain" description="G-protein coupled receptors family 1 profile" evidence="11">
    <location>
        <begin position="42"/>
        <end position="341"/>
    </location>
</feature>
<dbReference type="AlphaFoldDB" id="A0A1D1VZW0"/>
<evidence type="ECO:0000256" key="9">
    <source>
        <dbReference type="SAM" id="MobiDB-lite"/>
    </source>
</evidence>
<dbReference type="GO" id="GO:0007187">
    <property type="term" value="P:G protein-coupled receptor signaling pathway, coupled to cyclic nucleotide second messenger"/>
    <property type="evidence" value="ECO:0007669"/>
    <property type="project" value="TreeGrafter"/>
</dbReference>
<dbReference type="GO" id="GO:0004993">
    <property type="term" value="F:G protein-coupled serotonin receptor activity"/>
    <property type="evidence" value="ECO:0007669"/>
    <property type="project" value="TreeGrafter"/>
</dbReference>
<comment type="caution">
    <text evidence="12">The sequence shown here is derived from an EMBL/GenBank/DDBJ whole genome shotgun (WGS) entry which is preliminary data.</text>
</comment>
<evidence type="ECO:0000256" key="2">
    <source>
        <dbReference type="ARBA" id="ARBA00022475"/>
    </source>
</evidence>
<evidence type="ECO:0000313" key="13">
    <source>
        <dbReference type="Proteomes" id="UP000186922"/>
    </source>
</evidence>
<name>A0A1D1VZW0_RAMVA</name>
<dbReference type="Pfam" id="PF00001">
    <property type="entry name" value="7tm_1"/>
    <property type="match status" value="1"/>
</dbReference>
<evidence type="ECO:0000256" key="7">
    <source>
        <dbReference type="ARBA" id="ARBA00023170"/>
    </source>
</evidence>
<feature type="transmembrane region" description="Helical" evidence="10">
    <location>
        <begin position="141"/>
        <end position="167"/>
    </location>
</feature>
<dbReference type="PANTHER" id="PTHR24247">
    <property type="entry name" value="5-HYDROXYTRYPTAMINE RECEPTOR"/>
    <property type="match status" value="1"/>
</dbReference>
<evidence type="ECO:0000313" key="12">
    <source>
        <dbReference type="EMBL" id="GAV06897.1"/>
    </source>
</evidence>
<evidence type="ECO:0000256" key="1">
    <source>
        <dbReference type="ARBA" id="ARBA00004651"/>
    </source>
</evidence>
<feature type="transmembrane region" description="Helical" evidence="10">
    <location>
        <begin position="60"/>
        <end position="81"/>
    </location>
</feature>
<dbReference type="PANTHER" id="PTHR24247:SF202">
    <property type="entry name" value="5-HYDROXYTRYPTAMINE RECEPTOR 1"/>
    <property type="match status" value="1"/>
</dbReference>
<dbReference type="GO" id="GO:0030594">
    <property type="term" value="F:neurotransmitter receptor activity"/>
    <property type="evidence" value="ECO:0007669"/>
    <property type="project" value="TreeGrafter"/>
</dbReference>
<evidence type="ECO:0000256" key="6">
    <source>
        <dbReference type="ARBA" id="ARBA00023136"/>
    </source>
</evidence>
<keyword evidence="7" id="KW-0675">Receptor</keyword>
<evidence type="ECO:0000256" key="3">
    <source>
        <dbReference type="ARBA" id="ARBA00022692"/>
    </source>
</evidence>
<evidence type="ECO:0000256" key="4">
    <source>
        <dbReference type="ARBA" id="ARBA00022989"/>
    </source>
</evidence>
<feature type="transmembrane region" description="Helical" evidence="10">
    <location>
        <begin position="187"/>
        <end position="210"/>
    </location>
</feature>
<comment type="subcellular location">
    <subcellularLocation>
        <location evidence="1">Cell membrane</location>
        <topology evidence="1">Multi-pass membrane protein</topology>
    </subcellularLocation>
</comment>
<feature type="transmembrane region" description="Helical" evidence="10">
    <location>
        <begin position="101"/>
        <end position="121"/>
    </location>
</feature>
<keyword evidence="3 10" id="KW-0812">Transmembrane</keyword>
<feature type="transmembrane region" description="Helical" evidence="10">
    <location>
        <begin position="33"/>
        <end position="53"/>
    </location>
</feature>
<dbReference type="STRING" id="947166.A0A1D1VZW0"/>
<keyword evidence="13" id="KW-1185">Reference proteome</keyword>
<dbReference type="InterPro" id="IPR017452">
    <property type="entry name" value="GPCR_Rhodpsn_7TM"/>
</dbReference>
<sequence length="360" mass="40720">MVNDSSSLFNATYQTSPSLIDDPNWTFTPSFTLFIQISATGTNGLTLLLFILTPSLLTPFTVYILNLFVSNFLVATLYYPIELIAELYPKWWMPNAVCTFYQWSNWVLCSSVFVSHSLIALNRLWAVTFPVTYRRYHKKLFAFIVIIVAWVCLHVMVLPGIVLDVLLYRPPVETNGCNINTNAPKEWLWFAQLVLMDGPVVLVLLIYPVICYKTVRRLRTRVLPAEENPTKATLHKHGEPRSPSGSKVTANNAALPTKAEGRKDCRRIGTTCCCRNAQCGGGRGSRGFLAVSLMTLSLLICYSPALFYFTLYIIFDIDVPGMFSKSMILYELGAVLDPVWFLLSLSELRTSFLRTYLPFL</sequence>
<organism evidence="12 13">
    <name type="scientific">Ramazzottius varieornatus</name>
    <name type="common">Water bear</name>
    <name type="synonym">Tardigrade</name>
    <dbReference type="NCBI Taxonomy" id="947166"/>
    <lineage>
        <taxon>Eukaryota</taxon>
        <taxon>Metazoa</taxon>
        <taxon>Ecdysozoa</taxon>
        <taxon>Tardigrada</taxon>
        <taxon>Eutardigrada</taxon>
        <taxon>Parachela</taxon>
        <taxon>Hypsibioidea</taxon>
        <taxon>Ramazzottiidae</taxon>
        <taxon>Ramazzottius</taxon>
    </lineage>
</organism>
<dbReference type="PROSITE" id="PS50262">
    <property type="entry name" value="G_PROTEIN_RECEP_F1_2"/>
    <property type="match status" value="1"/>
</dbReference>
<dbReference type="SUPFAM" id="SSF81321">
    <property type="entry name" value="Family A G protein-coupled receptor-like"/>
    <property type="match status" value="1"/>
</dbReference>
<dbReference type="GO" id="GO:0005886">
    <property type="term" value="C:plasma membrane"/>
    <property type="evidence" value="ECO:0007669"/>
    <property type="project" value="UniProtKB-SubCell"/>
</dbReference>
<dbReference type="InterPro" id="IPR000276">
    <property type="entry name" value="GPCR_Rhodpsn"/>
</dbReference>